<evidence type="ECO:0000256" key="1">
    <source>
        <dbReference type="ARBA" id="ARBA00007061"/>
    </source>
</evidence>
<dbReference type="Proteomes" id="UP000828924">
    <property type="component" value="Chromosome"/>
</dbReference>
<comment type="similarity">
    <text evidence="1">Belongs to the thiolase-like superfamily. HMG-CoA synthase family.</text>
</comment>
<organism evidence="5 6">
    <name type="scientific">Streptomyces formicae</name>
    <dbReference type="NCBI Taxonomy" id="1616117"/>
    <lineage>
        <taxon>Bacteria</taxon>
        <taxon>Bacillati</taxon>
        <taxon>Actinomycetota</taxon>
        <taxon>Actinomycetes</taxon>
        <taxon>Kitasatosporales</taxon>
        <taxon>Streptomycetaceae</taxon>
        <taxon>Streptomyces</taxon>
    </lineage>
</organism>
<protein>
    <submittedName>
        <fullName evidence="5">Hydroxymethylglutaryl-CoA synthase family protein</fullName>
    </submittedName>
</protein>
<name>A0ABY3WT98_9ACTN</name>
<gene>
    <name evidence="5" type="ORF">J4032_27940</name>
</gene>
<dbReference type="SUPFAM" id="SSF53901">
    <property type="entry name" value="Thiolase-like"/>
    <property type="match status" value="2"/>
</dbReference>
<accession>A0ABY3WT98</accession>
<dbReference type="Pfam" id="PF08540">
    <property type="entry name" value="HMG_CoA_synt_C"/>
    <property type="match status" value="1"/>
</dbReference>
<dbReference type="PANTHER" id="PTHR43323:SF2">
    <property type="entry name" value="HYDROXYMETHYLGLUTARYL-COA SYNTHASE"/>
    <property type="match status" value="1"/>
</dbReference>
<sequence length="409" mass="43786">MTGSAVGIDDLAAYCGLAQIKVAELATARGMPIDRMRNLMMRAKSVALPCEDVVSFAVNAARPILDRLSSEHRDAIELLVVGTESGLDLSKAVSTWVHQLLGLPRTCRLFEVKQACYAGVAALQAAVAQIAVACRQDAKALVIGVDVPRLGRYTSAEPSQGAGAVAVLVSRRPRLAVAELGAAGYYSYDITDVRRPTPVDHIWDPQLSLMSYIECLKGAFADYRSRIPGREFDRLAFHTPFPGAVKGAHRALLRSFGTYSPGDIDDDFTRRVEPSIRYPSLVGNLYAGTTLLALASSIECAPAAQETRIGIFSYGSGCSAELCSYLLQPSAGVNGAVGDVIDTRVALSVAAYDEVCDRTDCLYSGVADFAPDFTVIDKFGLAEAAGRPLIMLKDITGHERTYVEIGGLR</sequence>
<evidence type="ECO:0000259" key="4">
    <source>
        <dbReference type="Pfam" id="PF08540"/>
    </source>
</evidence>
<dbReference type="CDD" id="cd00827">
    <property type="entry name" value="init_cond_enzymes"/>
    <property type="match status" value="1"/>
</dbReference>
<evidence type="ECO:0000313" key="5">
    <source>
        <dbReference type="EMBL" id="UNM14786.1"/>
    </source>
</evidence>
<dbReference type="RefSeq" id="WP_242335189.1">
    <property type="nucleotide sequence ID" value="NZ_CP071872.1"/>
</dbReference>
<feature type="domain" description="Hydroxymethylglutaryl-coenzyme A synthase N-terminal" evidence="3">
    <location>
        <begin position="48"/>
        <end position="170"/>
    </location>
</feature>
<dbReference type="EMBL" id="CP071872">
    <property type="protein sequence ID" value="UNM14786.1"/>
    <property type="molecule type" value="Genomic_DNA"/>
</dbReference>
<keyword evidence="2" id="KW-0808">Transferase</keyword>
<dbReference type="InterPro" id="IPR016039">
    <property type="entry name" value="Thiolase-like"/>
</dbReference>
<evidence type="ECO:0000259" key="3">
    <source>
        <dbReference type="Pfam" id="PF01154"/>
    </source>
</evidence>
<dbReference type="Pfam" id="PF01154">
    <property type="entry name" value="HMG_CoA_synt_N"/>
    <property type="match status" value="1"/>
</dbReference>
<dbReference type="InterPro" id="IPR013528">
    <property type="entry name" value="HMG_CoA_synth_N"/>
</dbReference>
<dbReference type="PANTHER" id="PTHR43323">
    <property type="entry name" value="3-HYDROXY-3-METHYLGLUTARYL COENZYME A SYNTHASE"/>
    <property type="match status" value="1"/>
</dbReference>
<reference evidence="5 6" key="1">
    <citation type="submission" date="2021-03" db="EMBL/GenBank/DDBJ databases">
        <title>Complete genome of Streptomyces formicae strain 1H-GS9 (DSM 100524).</title>
        <authorList>
            <person name="Atanasov K.E."/>
            <person name="Altabella T."/>
            <person name="Ferrer A."/>
        </authorList>
    </citation>
    <scope>NUCLEOTIDE SEQUENCE [LARGE SCALE GENOMIC DNA]</scope>
    <source>
        <strain evidence="5 6">1H-GS9</strain>
    </source>
</reference>
<proteinExistence type="inferred from homology"/>
<feature type="domain" description="Hydroxymethylglutaryl-coenzyme A synthase C-terminal" evidence="4">
    <location>
        <begin position="266"/>
        <end position="329"/>
    </location>
</feature>
<keyword evidence="6" id="KW-1185">Reference proteome</keyword>
<evidence type="ECO:0000313" key="6">
    <source>
        <dbReference type="Proteomes" id="UP000828924"/>
    </source>
</evidence>
<dbReference type="InterPro" id="IPR013746">
    <property type="entry name" value="HMG_CoA_synt_C_dom"/>
</dbReference>
<evidence type="ECO:0000256" key="2">
    <source>
        <dbReference type="ARBA" id="ARBA00022679"/>
    </source>
</evidence>
<dbReference type="Gene3D" id="3.40.47.10">
    <property type="match status" value="2"/>
</dbReference>